<dbReference type="EMBL" id="LT719075">
    <property type="protein sequence ID" value="SJK83464.1"/>
    <property type="molecule type" value="Genomic_DNA"/>
</dbReference>
<protein>
    <submittedName>
        <fullName evidence="1">Uncharacterized protein</fullName>
    </submittedName>
</protein>
<gene>
    <name evidence="1" type="ORF">BQ8769_82</name>
</gene>
<proteinExistence type="predicted"/>
<dbReference type="AlphaFoldDB" id="A0A1W1EMD7"/>
<evidence type="ECO:0000313" key="1">
    <source>
        <dbReference type="EMBL" id="SJK83464.1"/>
    </source>
</evidence>
<evidence type="ECO:0000313" key="2">
    <source>
        <dbReference type="Proteomes" id="UP000245997"/>
    </source>
</evidence>
<dbReference type="Proteomes" id="UP000245997">
    <property type="component" value="Plasmid pAA"/>
</dbReference>
<sequence>MTIYTIKSTIFLVIFYIFVKPGSLLQDIGRCYIYIRAENILEILI</sequence>
<name>A0A1W1EMD7_ECOLX</name>
<accession>A0A1W1EMD7</accession>
<reference evidence="2" key="1">
    <citation type="submission" date="2017-01" db="EMBL/GenBank/DDBJ databases">
        <authorList>
            <person name="Joensson R."/>
        </authorList>
    </citation>
    <scope>NUCLEOTIDE SEQUENCE [LARGE SCALE GENOMIC DNA]</scope>
</reference>
<organism evidence="1 2">
    <name type="scientific">Escherichia coli</name>
    <dbReference type="NCBI Taxonomy" id="562"/>
    <lineage>
        <taxon>Bacteria</taxon>
        <taxon>Pseudomonadati</taxon>
        <taxon>Pseudomonadota</taxon>
        <taxon>Gammaproteobacteria</taxon>
        <taxon>Enterobacterales</taxon>
        <taxon>Enterobacteriaceae</taxon>
        <taxon>Escherichia</taxon>
    </lineage>
</organism>